<keyword evidence="2" id="KW-0732">Signal</keyword>
<comment type="caution">
    <text evidence="4">The sequence shown here is derived from an EMBL/GenBank/DDBJ whole genome shotgun (WGS) entry which is preliminary data.</text>
</comment>
<dbReference type="SUPFAM" id="SSF51445">
    <property type="entry name" value="(Trans)glycosidases"/>
    <property type="match status" value="1"/>
</dbReference>
<feature type="domain" description="Chitin-binding type-3" evidence="3">
    <location>
        <begin position="343"/>
        <end position="386"/>
    </location>
</feature>
<feature type="signal peptide" evidence="2">
    <location>
        <begin position="1"/>
        <end position="23"/>
    </location>
</feature>
<keyword evidence="1 4" id="KW-0378">Hydrolase</keyword>
<reference evidence="4" key="1">
    <citation type="journal article" date="2020" name="New Phytol.">
        <title>Comparative genomics reveals dynamic genome evolution in host specialist ectomycorrhizal fungi.</title>
        <authorList>
            <person name="Lofgren L.A."/>
            <person name="Nguyen N.H."/>
            <person name="Vilgalys R."/>
            <person name="Ruytinx J."/>
            <person name="Liao H.L."/>
            <person name="Branco S."/>
            <person name="Kuo A."/>
            <person name="LaButti K."/>
            <person name="Lipzen A."/>
            <person name="Andreopoulos W."/>
            <person name="Pangilinan J."/>
            <person name="Riley R."/>
            <person name="Hundley H."/>
            <person name="Na H."/>
            <person name="Barry K."/>
            <person name="Grigoriev I.V."/>
            <person name="Stajich J.E."/>
            <person name="Kennedy P.G."/>
        </authorList>
    </citation>
    <scope>NUCLEOTIDE SEQUENCE</scope>
    <source>
        <strain evidence="4">MN1</strain>
    </source>
</reference>
<proteinExistence type="predicted"/>
<feature type="domain" description="Chitin-binding type-3" evidence="3">
    <location>
        <begin position="434"/>
        <end position="477"/>
    </location>
</feature>
<dbReference type="Pfam" id="PF02839">
    <property type="entry name" value="CBM_5_12"/>
    <property type="match status" value="1"/>
</dbReference>
<sequence length="504" mass="52877">MVHLYSALTAAMAAFTCFGEVASVPLEEMLRGLTPKARNVLKRATPVAPHFVLYSDAYVSSEPTVSDISGFNVFALSFLVEYGAADQAQEWEELTASQRSSILSEYQAAGISLIVSLFGSTETPTSSGYDPIDTANTMAAWVIEYGLQGDFAAFDAGTGSAEQWLGNFTTQLRTQLPQGQYILTHAPVAPWFSPNYWGGGGYLWVDSVVGSMIDWYNVQFYNQGTTEYTTCDGLLYNSSTAWPQSALFQIADSGISLNKLVIGKPATSAQATNGYIDPSLLASCVSSAYASGWNAGVMVWEYPYAGSSWIATVRGDTWPMPTTTTSATPTSTSTSTPGTCTGVAAWSAGEAYTGGAEVTYDGYLWTASWWTEDDTPGGSAGVWVNDGACTSTSIGTTSISTTPTSTSIISTSTSTTPTSTSTTLTTPGTTCAGVAGWTTGVAYTGGDEVTYGGYLWAASWWTENDTPGGTAGVWVNDGACTSTATAPPKHRALLAPIVTSAPAL</sequence>
<feature type="chain" id="PRO_5040297269" evidence="2">
    <location>
        <begin position="24"/>
        <end position="504"/>
    </location>
</feature>
<evidence type="ECO:0000313" key="5">
    <source>
        <dbReference type="Proteomes" id="UP000807769"/>
    </source>
</evidence>
<keyword evidence="5" id="KW-1185">Reference proteome</keyword>
<dbReference type="EMBL" id="JABBWG010000003">
    <property type="protein sequence ID" value="KAG1824821.1"/>
    <property type="molecule type" value="Genomic_DNA"/>
</dbReference>
<dbReference type="GO" id="GO:0005975">
    <property type="term" value="P:carbohydrate metabolic process"/>
    <property type="evidence" value="ECO:0007669"/>
    <property type="project" value="InterPro"/>
</dbReference>
<dbReference type="SMART" id="SM00495">
    <property type="entry name" value="ChtBD3"/>
    <property type="match status" value="2"/>
</dbReference>
<evidence type="ECO:0000259" key="3">
    <source>
        <dbReference type="SMART" id="SM00495"/>
    </source>
</evidence>
<evidence type="ECO:0000313" key="4">
    <source>
        <dbReference type="EMBL" id="KAG1824821.1"/>
    </source>
</evidence>
<dbReference type="Gene3D" id="3.20.20.80">
    <property type="entry name" value="Glycosidases"/>
    <property type="match status" value="1"/>
</dbReference>
<dbReference type="Gene3D" id="2.10.10.20">
    <property type="entry name" value="Carbohydrate-binding module superfamily 5/12"/>
    <property type="match status" value="2"/>
</dbReference>
<protein>
    <submittedName>
        <fullName evidence="4">Glycoside hydrolase superfamily</fullName>
    </submittedName>
</protein>
<dbReference type="SUPFAM" id="SSF51055">
    <property type="entry name" value="Carbohydrate binding domain"/>
    <property type="match status" value="2"/>
</dbReference>
<dbReference type="InterPro" id="IPR003610">
    <property type="entry name" value="CBM5/12"/>
</dbReference>
<dbReference type="Proteomes" id="UP000807769">
    <property type="component" value="Unassembled WGS sequence"/>
</dbReference>
<dbReference type="InterPro" id="IPR017853">
    <property type="entry name" value="GH"/>
</dbReference>
<dbReference type="OrthoDB" id="3012298at2759"/>
<dbReference type="AlphaFoldDB" id="A0A9P7EM02"/>
<evidence type="ECO:0000256" key="1">
    <source>
        <dbReference type="ARBA" id="ARBA00022801"/>
    </source>
</evidence>
<dbReference type="RefSeq" id="XP_041198538.1">
    <property type="nucleotide sequence ID" value="XM_041342100.1"/>
</dbReference>
<dbReference type="CDD" id="cd12215">
    <property type="entry name" value="ChiC_BD"/>
    <property type="match status" value="2"/>
</dbReference>
<dbReference type="GeneID" id="64636116"/>
<organism evidence="4 5">
    <name type="scientific">Suillus subaureus</name>
    <dbReference type="NCBI Taxonomy" id="48587"/>
    <lineage>
        <taxon>Eukaryota</taxon>
        <taxon>Fungi</taxon>
        <taxon>Dikarya</taxon>
        <taxon>Basidiomycota</taxon>
        <taxon>Agaricomycotina</taxon>
        <taxon>Agaricomycetes</taxon>
        <taxon>Agaricomycetidae</taxon>
        <taxon>Boletales</taxon>
        <taxon>Suillineae</taxon>
        <taxon>Suillaceae</taxon>
        <taxon>Suillus</taxon>
    </lineage>
</organism>
<accession>A0A9P7EM02</accession>
<dbReference type="GO" id="GO:0030246">
    <property type="term" value="F:carbohydrate binding"/>
    <property type="evidence" value="ECO:0007669"/>
    <property type="project" value="InterPro"/>
</dbReference>
<dbReference type="GO" id="GO:0005576">
    <property type="term" value="C:extracellular region"/>
    <property type="evidence" value="ECO:0007669"/>
    <property type="project" value="InterPro"/>
</dbReference>
<dbReference type="GO" id="GO:0004553">
    <property type="term" value="F:hydrolase activity, hydrolyzing O-glycosyl compounds"/>
    <property type="evidence" value="ECO:0007669"/>
    <property type="project" value="InterPro"/>
</dbReference>
<gene>
    <name evidence="4" type="ORF">BJ212DRAFT_1573964</name>
</gene>
<evidence type="ECO:0000256" key="2">
    <source>
        <dbReference type="SAM" id="SignalP"/>
    </source>
</evidence>
<name>A0A9P7EM02_9AGAM</name>
<dbReference type="InterPro" id="IPR036573">
    <property type="entry name" value="CBM_sf_5/12"/>
</dbReference>